<evidence type="ECO:0000256" key="1">
    <source>
        <dbReference type="SAM" id="Phobius"/>
    </source>
</evidence>
<keyword evidence="1" id="KW-0472">Membrane</keyword>
<accession>A0A2T2YKX8</accession>
<keyword evidence="1" id="KW-1133">Transmembrane helix</keyword>
<organism evidence="2 3">
    <name type="scientific">Adhaeribacter arboris</name>
    <dbReference type="NCBI Taxonomy" id="2072846"/>
    <lineage>
        <taxon>Bacteria</taxon>
        <taxon>Pseudomonadati</taxon>
        <taxon>Bacteroidota</taxon>
        <taxon>Cytophagia</taxon>
        <taxon>Cytophagales</taxon>
        <taxon>Hymenobacteraceae</taxon>
        <taxon>Adhaeribacter</taxon>
    </lineage>
</organism>
<keyword evidence="1" id="KW-0812">Transmembrane</keyword>
<dbReference type="EMBL" id="PYFT01000001">
    <property type="protein sequence ID" value="PSR56162.1"/>
    <property type="molecule type" value="Genomic_DNA"/>
</dbReference>
<proteinExistence type="predicted"/>
<feature type="transmembrane region" description="Helical" evidence="1">
    <location>
        <begin position="6"/>
        <end position="26"/>
    </location>
</feature>
<evidence type="ECO:0000313" key="2">
    <source>
        <dbReference type="EMBL" id="PSR56162.1"/>
    </source>
</evidence>
<gene>
    <name evidence="2" type="ORF">AHMF7605_22980</name>
</gene>
<keyword evidence="3" id="KW-1185">Reference proteome</keyword>
<protein>
    <submittedName>
        <fullName evidence="2">Uncharacterized protein</fullName>
    </submittedName>
</protein>
<dbReference type="AlphaFoldDB" id="A0A2T2YKX8"/>
<evidence type="ECO:0000313" key="3">
    <source>
        <dbReference type="Proteomes" id="UP000240357"/>
    </source>
</evidence>
<feature type="transmembrane region" description="Helical" evidence="1">
    <location>
        <begin position="38"/>
        <end position="59"/>
    </location>
</feature>
<dbReference type="Proteomes" id="UP000240357">
    <property type="component" value="Unassembled WGS sequence"/>
</dbReference>
<comment type="caution">
    <text evidence="2">The sequence shown here is derived from an EMBL/GenBank/DDBJ whole genome shotgun (WGS) entry which is preliminary data.</text>
</comment>
<sequence length="92" mass="11009">MEIFIAVTNYLTFVFIIIVPILLIMVLKRIKIKKFMIFYFLISLFVSGVLIWFSTWWGYESDLILLKQYGYNAYGMNNVESYGNVFLKIWNE</sequence>
<reference evidence="2 3" key="1">
    <citation type="submission" date="2018-03" db="EMBL/GenBank/DDBJ databases">
        <title>Adhaeribacter sp. HMF7605 Genome sequencing and assembly.</title>
        <authorList>
            <person name="Kang H."/>
            <person name="Kang J."/>
            <person name="Cha I."/>
            <person name="Kim H."/>
            <person name="Joh K."/>
        </authorList>
    </citation>
    <scope>NUCLEOTIDE SEQUENCE [LARGE SCALE GENOMIC DNA]</scope>
    <source>
        <strain evidence="2 3">HMF7605</strain>
    </source>
</reference>
<name>A0A2T2YKX8_9BACT</name>